<evidence type="ECO:0000313" key="2">
    <source>
        <dbReference type="EMBL" id="MCI4659628.1"/>
    </source>
</evidence>
<dbReference type="InterPro" id="IPR027417">
    <property type="entry name" value="P-loop_NTPase"/>
</dbReference>
<gene>
    <name evidence="2" type="ORF">MQH31_17630</name>
</gene>
<dbReference type="SUPFAM" id="SSF52540">
    <property type="entry name" value="P-loop containing nucleoside triphosphate hydrolases"/>
    <property type="match status" value="1"/>
</dbReference>
<dbReference type="RefSeq" id="WP_243013119.1">
    <property type="nucleotide sequence ID" value="NZ_JALGAR010000006.1"/>
</dbReference>
<dbReference type="InterPro" id="IPR003593">
    <property type="entry name" value="AAA+_ATPase"/>
</dbReference>
<dbReference type="AlphaFoldDB" id="A0AA41QZB0"/>
<feature type="domain" description="AAA+ ATPase" evidence="1">
    <location>
        <begin position="17"/>
        <end position="166"/>
    </location>
</feature>
<dbReference type="Gene3D" id="3.40.50.300">
    <property type="entry name" value="P-loop containing nucleotide triphosphate hydrolases"/>
    <property type="match status" value="1"/>
</dbReference>
<reference evidence="2" key="1">
    <citation type="submission" date="2022-03" db="EMBL/GenBank/DDBJ databases">
        <title>Cryobacterium sp. nov. strain ZS14-85, isolated from Antarctic soil.</title>
        <authorList>
            <person name="Li J."/>
            <person name="Niu G."/>
        </authorList>
    </citation>
    <scope>NUCLEOTIDE SEQUENCE</scope>
    <source>
        <strain evidence="2">ZS14-85</strain>
    </source>
</reference>
<dbReference type="Pfam" id="PF07728">
    <property type="entry name" value="AAA_5"/>
    <property type="match status" value="1"/>
</dbReference>
<organism evidence="2 3">
    <name type="scientific">Cryobacterium zhongshanensis</name>
    <dbReference type="NCBI Taxonomy" id="2928153"/>
    <lineage>
        <taxon>Bacteria</taxon>
        <taxon>Bacillati</taxon>
        <taxon>Actinomycetota</taxon>
        <taxon>Actinomycetes</taxon>
        <taxon>Micrococcales</taxon>
        <taxon>Microbacteriaceae</taxon>
        <taxon>Cryobacterium</taxon>
    </lineage>
</organism>
<dbReference type="Proteomes" id="UP001165341">
    <property type="component" value="Unassembled WGS sequence"/>
</dbReference>
<sequence>MKFNETLTEIIRIDLEIGSVPALMGEPGIGKSSFVEALALAMDTKAFVLPCNQLADKADLTGARLVPTDDGKSWNQVFYPHMVVQQAIEYARLNPREWPVLFFDEINRTTPDVTSAVLTMITLRQLGKEILPENLRIVVAGNDKGNVVALDDASVSRFSIYHVEPEAQTLIAILGAELNPYVKNILVRFPHLVFEKGAPNAILVDGTDDDDDDATKASYSDLLDSGEEMLQLTTPRTIQSISRWLNAVDPTKLQEYLQTQMITNGRETTMLNEVIEAHIGNTEFATHLVAEIATGINSGAAAQIQSLTAPKPNCFASLKLAQSVTDLEDLISGLTLHEKSGSLLYALYEHADNKVIIEQLSQQTPTIEGDHLRLLVQLAAQSMLDDTNVQALFGTTTTVSESTKLMLSAFMP</sequence>
<proteinExistence type="predicted"/>
<dbReference type="GO" id="GO:0016887">
    <property type="term" value="F:ATP hydrolysis activity"/>
    <property type="evidence" value="ECO:0007669"/>
    <property type="project" value="InterPro"/>
</dbReference>
<dbReference type="CDD" id="cd00009">
    <property type="entry name" value="AAA"/>
    <property type="match status" value="1"/>
</dbReference>
<accession>A0AA41QZB0</accession>
<keyword evidence="3" id="KW-1185">Reference proteome</keyword>
<dbReference type="EMBL" id="JALGAR010000006">
    <property type="protein sequence ID" value="MCI4659628.1"/>
    <property type="molecule type" value="Genomic_DNA"/>
</dbReference>
<evidence type="ECO:0000259" key="1">
    <source>
        <dbReference type="SMART" id="SM00382"/>
    </source>
</evidence>
<dbReference type="InterPro" id="IPR011704">
    <property type="entry name" value="ATPase_dyneun-rel_AAA"/>
</dbReference>
<comment type="caution">
    <text evidence="2">The sequence shown here is derived from an EMBL/GenBank/DDBJ whole genome shotgun (WGS) entry which is preliminary data.</text>
</comment>
<evidence type="ECO:0000313" key="3">
    <source>
        <dbReference type="Proteomes" id="UP001165341"/>
    </source>
</evidence>
<name>A0AA41QZB0_9MICO</name>
<dbReference type="SMART" id="SM00382">
    <property type="entry name" value="AAA"/>
    <property type="match status" value="1"/>
</dbReference>
<protein>
    <submittedName>
        <fullName evidence="2">AAA family ATPase</fullName>
    </submittedName>
</protein>
<dbReference type="GO" id="GO:0005524">
    <property type="term" value="F:ATP binding"/>
    <property type="evidence" value="ECO:0007669"/>
    <property type="project" value="InterPro"/>
</dbReference>